<dbReference type="EnsemblMetazoa" id="GBRI002794-RA">
    <property type="protein sequence ID" value="GBRI002794-PA"/>
    <property type="gene ID" value="GBRI002794"/>
</dbReference>
<keyword evidence="1" id="KW-0472">Membrane</keyword>
<keyword evidence="3" id="KW-1185">Reference proteome</keyword>
<sequence>MVKYLTSTDIQDSFACTSLMAKKPCDLRCQEPMKLRFCTNSRKQPCNKSGVDPKIAEGLNTAGMQRKECTLNQLKSLAILTDTLLRTLNPRSRLQSQCYRNADKEEFVNNRKIFHFTTIRLIPVDRQEIYVTELKLYEQETDLTSSKKNLHVFTFKMFTSRSRKIFTYHFTATKNMSTQVPAFFNYYSVFISWSLLLLFITP</sequence>
<accession>A0A1A9W1D7</accession>
<dbReference type="AlphaFoldDB" id="A0A1A9W1D7"/>
<reference evidence="3" key="1">
    <citation type="submission" date="2014-03" db="EMBL/GenBank/DDBJ databases">
        <authorList>
            <person name="Aksoy S."/>
            <person name="Warren W."/>
            <person name="Wilson R.K."/>
        </authorList>
    </citation>
    <scope>NUCLEOTIDE SEQUENCE [LARGE SCALE GENOMIC DNA]</scope>
    <source>
        <strain evidence="3">IAEA</strain>
    </source>
</reference>
<evidence type="ECO:0000256" key="1">
    <source>
        <dbReference type="SAM" id="Phobius"/>
    </source>
</evidence>
<dbReference type="VEuPathDB" id="VectorBase:GBRI002794"/>
<organism evidence="2 3">
    <name type="scientific">Glossina brevipalpis</name>
    <dbReference type="NCBI Taxonomy" id="37001"/>
    <lineage>
        <taxon>Eukaryota</taxon>
        <taxon>Metazoa</taxon>
        <taxon>Ecdysozoa</taxon>
        <taxon>Arthropoda</taxon>
        <taxon>Hexapoda</taxon>
        <taxon>Insecta</taxon>
        <taxon>Pterygota</taxon>
        <taxon>Neoptera</taxon>
        <taxon>Endopterygota</taxon>
        <taxon>Diptera</taxon>
        <taxon>Brachycera</taxon>
        <taxon>Muscomorpha</taxon>
        <taxon>Hippoboscoidea</taxon>
        <taxon>Glossinidae</taxon>
        <taxon>Glossina</taxon>
    </lineage>
</organism>
<feature type="transmembrane region" description="Helical" evidence="1">
    <location>
        <begin position="183"/>
        <end position="201"/>
    </location>
</feature>
<dbReference type="Proteomes" id="UP000091820">
    <property type="component" value="Unassembled WGS sequence"/>
</dbReference>
<proteinExistence type="predicted"/>
<keyword evidence="1" id="KW-0812">Transmembrane</keyword>
<name>A0A1A9W1D7_9MUSC</name>
<evidence type="ECO:0000313" key="2">
    <source>
        <dbReference type="EnsemblMetazoa" id="GBRI002794-PA"/>
    </source>
</evidence>
<reference evidence="2" key="2">
    <citation type="submission" date="2020-05" db="UniProtKB">
        <authorList>
            <consortium name="EnsemblMetazoa"/>
        </authorList>
    </citation>
    <scope>IDENTIFICATION</scope>
    <source>
        <strain evidence="2">IAEA</strain>
    </source>
</reference>
<protein>
    <submittedName>
        <fullName evidence="2">Uncharacterized protein</fullName>
    </submittedName>
</protein>
<keyword evidence="1" id="KW-1133">Transmembrane helix</keyword>
<evidence type="ECO:0000313" key="3">
    <source>
        <dbReference type="Proteomes" id="UP000091820"/>
    </source>
</evidence>